<evidence type="ECO:0000313" key="1">
    <source>
        <dbReference type="EMBL" id="HIZ17685.1"/>
    </source>
</evidence>
<evidence type="ECO:0000313" key="2">
    <source>
        <dbReference type="Proteomes" id="UP000824029"/>
    </source>
</evidence>
<dbReference type="Pfam" id="PF09355">
    <property type="entry name" value="Phage_Gp19"/>
    <property type="match status" value="1"/>
</dbReference>
<reference evidence="1" key="1">
    <citation type="journal article" date="2021" name="PeerJ">
        <title>Extensive microbial diversity within the chicken gut microbiome revealed by metagenomics and culture.</title>
        <authorList>
            <person name="Gilroy R."/>
            <person name="Ravi A."/>
            <person name="Getino M."/>
            <person name="Pursley I."/>
            <person name="Horton D.L."/>
            <person name="Alikhan N.F."/>
            <person name="Baker D."/>
            <person name="Gharbi K."/>
            <person name="Hall N."/>
            <person name="Watson M."/>
            <person name="Adriaenssens E.M."/>
            <person name="Foster-Nyarko E."/>
            <person name="Jarju S."/>
            <person name="Secka A."/>
            <person name="Antonio M."/>
            <person name="Oren A."/>
            <person name="Chaudhuri R.R."/>
            <person name="La Ragione R."/>
            <person name="Hildebrand F."/>
            <person name="Pallen M.J."/>
        </authorList>
    </citation>
    <scope>NUCLEOTIDE SEQUENCE</scope>
    <source>
        <strain evidence="1">ChiHecolR3B27-1887</strain>
    </source>
</reference>
<gene>
    <name evidence="1" type="ORF">IAA22_01010</name>
</gene>
<dbReference type="Proteomes" id="UP000824029">
    <property type="component" value="Unassembled WGS sequence"/>
</dbReference>
<dbReference type="InterPro" id="IPR018963">
    <property type="entry name" value="Mycophage_D29_Gp19"/>
</dbReference>
<sequence length="134" mass="14196">MTPFATVADYEARYGEVENEERVSALLQDATNIIASQPGFSACDRDETWWGVLETVTCAMVHRSLMSGSYAGLSNVSQGAGGYTASVAVYNPGGDLYLTRNERRALGIGGARIGSVAPYVDGWYGSNAPCDAPC</sequence>
<comment type="caution">
    <text evidence="1">The sequence shown here is derived from an EMBL/GenBank/DDBJ whole genome shotgun (WGS) entry which is preliminary data.</text>
</comment>
<name>A0A9D2IP67_9ACTN</name>
<accession>A0A9D2IP67</accession>
<organism evidence="1 2">
    <name type="scientific">Candidatus Olsenella stercoravium</name>
    <dbReference type="NCBI Taxonomy" id="2838713"/>
    <lineage>
        <taxon>Bacteria</taxon>
        <taxon>Bacillati</taxon>
        <taxon>Actinomycetota</taxon>
        <taxon>Coriobacteriia</taxon>
        <taxon>Coriobacteriales</taxon>
        <taxon>Atopobiaceae</taxon>
        <taxon>Olsenella</taxon>
    </lineage>
</organism>
<reference evidence="1" key="2">
    <citation type="submission" date="2021-04" db="EMBL/GenBank/DDBJ databases">
        <authorList>
            <person name="Gilroy R."/>
        </authorList>
    </citation>
    <scope>NUCLEOTIDE SEQUENCE</scope>
    <source>
        <strain evidence="1">ChiHecolR3B27-1887</strain>
    </source>
</reference>
<protein>
    <submittedName>
        <fullName evidence="1">Phage Gp19/Gp15/Gp42 family protein</fullName>
    </submittedName>
</protein>
<proteinExistence type="predicted"/>
<dbReference type="AlphaFoldDB" id="A0A9D2IP67"/>
<dbReference type="EMBL" id="DXBZ01000028">
    <property type="protein sequence ID" value="HIZ17685.1"/>
    <property type="molecule type" value="Genomic_DNA"/>
</dbReference>